<comment type="caution">
    <text evidence="1">The sequence shown here is derived from an EMBL/GenBank/DDBJ whole genome shotgun (WGS) entry which is preliminary data.</text>
</comment>
<dbReference type="RefSeq" id="WP_193382886.1">
    <property type="nucleotide sequence ID" value="NZ_JABXWI010000031.1"/>
</dbReference>
<proteinExistence type="predicted"/>
<name>A0ABU4MZF2_9ACTN</name>
<keyword evidence="2" id="KW-1185">Reference proteome</keyword>
<evidence type="ECO:0008006" key="3">
    <source>
        <dbReference type="Google" id="ProtNLM"/>
    </source>
</evidence>
<gene>
    <name evidence="1" type="ORF">PV383_36170</name>
</gene>
<protein>
    <recommendedName>
        <fullName evidence="3">Secreted protein</fullName>
    </recommendedName>
</protein>
<evidence type="ECO:0000313" key="1">
    <source>
        <dbReference type="EMBL" id="MDX3042581.1"/>
    </source>
</evidence>
<dbReference type="Proteomes" id="UP001282474">
    <property type="component" value="Unassembled WGS sequence"/>
</dbReference>
<evidence type="ECO:0000313" key="2">
    <source>
        <dbReference type="Proteomes" id="UP001282474"/>
    </source>
</evidence>
<reference evidence="1 2" key="1">
    <citation type="journal article" date="2023" name="Microb. Genom.">
        <title>Mesoterricola silvestris gen. nov., sp. nov., Mesoterricola sediminis sp. nov., Geothrix oryzae sp. nov., Geothrix edaphica sp. nov., Geothrix rubra sp. nov., and Geothrix limicola sp. nov., six novel members of Acidobacteriota isolated from soils.</title>
        <authorList>
            <person name="Weisberg A.J."/>
            <person name="Pearce E."/>
            <person name="Kramer C.G."/>
            <person name="Chang J.H."/>
            <person name="Clarke C.R."/>
        </authorList>
    </citation>
    <scope>NUCLEOTIDE SEQUENCE [LARGE SCALE GENOMIC DNA]</scope>
    <source>
        <strain evidence="1 2">NE20-4-1</strain>
    </source>
</reference>
<accession>A0ABU4MZF2</accession>
<dbReference type="EMBL" id="JARAWJ010000039">
    <property type="protein sequence ID" value="MDX3042581.1"/>
    <property type="molecule type" value="Genomic_DNA"/>
</dbReference>
<organism evidence="1 2">
    <name type="scientific">Streptomyces caniscabiei</name>
    <dbReference type="NCBI Taxonomy" id="2746961"/>
    <lineage>
        <taxon>Bacteria</taxon>
        <taxon>Bacillati</taxon>
        <taxon>Actinomycetota</taxon>
        <taxon>Actinomycetes</taxon>
        <taxon>Kitasatosporales</taxon>
        <taxon>Streptomycetaceae</taxon>
        <taxon>Streptomyces</taxon>
    </lineage>
</organism>
<sequence length="137" mass="15284">MSRRLRRPGGRWRLLVHEYLGRVPGQREGAGGPAHTVTPDPAFARKNPDGDLSRTHLIAGTEFDELVVGSWLHVEQLDTSVWWANIGGVTVHVTADRDGRPKRVWVCGPEDYDAPRPGCAYELSWTNPGKYAKEGDR</sequence>